<gene>
    <name evidence="1" type="primary">WBGene00284220</name>
</gene>
<protein>
    <submittedName>
        <fullName evidence="1">Uncharacterized protein</fullName>
    </submittedName>
</protein>
<keyword evidence="2" id="KW-1185">Reference proteome</keyword>
<name>A0A2A6BZW0_PRIPA</name>
<evidence type="ECO:0000313" key="2">
    <source>
        <dbReference type="Proteomes" id="UP000005239"/>
    </source>
</evidence>
<accession>A0A2A6BZW0</accession>
<organism evidence="1 2">
    <name type="scientific">Pristionchus pacificus</name>
    <name type="common">Parasitic nematode worm</name>
    <dbReference type="NCBI Taxonomy" id="54126"/>
    <lineage>
        <taxon>Eukaryota</taxon>
        <taxon>Metazoa</taxon>
        <taxon>Ecdysozoa</taxon>
        <taxon>Nematoda</taxon>
        <taxon>Chromadorea</taxon>
        <taxon>Rhabditida</taxon>
        <taxon>Rhabditina</taxon>
        <taxon>Diplogasteromorpha</taxon>
        <taxon>Diplogasteroidea</taxon>
        <taxon>Neodiplogasteridae</taxon>
        <taxon>Pristionchus</taxon>
    </lineage>
</organism>
<accession>A0A8R1V3I1</accession>
<dbReference type="AlphaFoldDB" id="A0A2A6BZW0"/>
<reference evidence="1" key="2">
    <citation type="submission" date="2022-06" db="UniProtKB">
        <authorList>
            <consortium name="EnsemblMetazoa"/>
        </authorList>
    </citation>
    <scope>IDENTIFICATION</scope>
    <source>
        <strain evidence="1">PS312</strain>
    </source>
</reference>
<evidence type="ECO:0000313" key="1">
    <source>
        <dbReference type="EnsemblMetazoa" id="PPA45851.1"/>
    </source>
</evidence>
<dbReference type="EnsemblMetazoa" id="PPA45851.1">
    <property type="protein sequence ID" value="PPA45851.1"/>
    <property type="gene ID" value="WBGene00284220"/>
</dbReference>
<dbReference type="Proteomes" id="UP000005239">
    <property type="component" value="Unassembled WGS sequence"/>
</dbReference>
<proteinExistence type="predicted"/>
<reference evidence="2" key="1">
    <citation type="journal article" date="2008" name="Nat. Genet.">
        <title>The Pristionchus pacificus genome provides a unique perspective on nematode lifestyle and parasitism.</title>
        <authorList>
            <person name="Dieterich C."/>
            <person name="Clifton S.W."/>
            <person name="Schuster L.N."/>
            <person name="Chinwalla A."/>
            <person name="Delehaunty K."/>
            <person name="Dinkelacker I."/>
            <person name="Fulton L."/>
            <person name="Fulton R."/>
            <person name="Godfrey J."/>
            <person name="Minx P."/>
            <person name="Mitreva M."/>
            <person name="Roeseler W."/>
            <person name="Tian H."/>
            <person name="Witte H."/>
            <person name="Yang S.P."/>
            <person name="Wilson R.K."/>
            <person name="Sommer R.J."/>
        </authorList>
    </citation>
    <scope>NUCLEOTIDE SEQUENCE [LARGE SCALE GENOMIC DNA]</scope>
    <source>
        <strain evidence="2">PS312</strain>
    </source>
</reference>
<sequence>MRAMPKVFSSGIAFKSQIEAKKCQWQSQQLECKNHARSFPIKNTHRSNKDMMRIRNHFVISLSVSAEQADSTDLPPPVYEPVMTAQPQSFGATQTLAGGPNPLYFV</sequence>